<dbReference type="Pfam" id="PF01204">
    <property type="entry name" value="Trehalase"/>
    <property type="match status" value="1"/>
</dbReference>
<evidence type="ECO:0000256" key="6">
    <source>
        <dbReference type="ARBA" id="ARBA00031637"/>
    </source>
</evidence>
<evidence type="ECO:0000256" key="3">
    <source>
        <dbReference type="ARBA" id="ARBA00012757"/>
    </source>
</evidence>
<evidence type="ECO:0000256" key="1">
    <source>
        <dbReference type="ARBA" id="ARBA00001576"/>
    </source>
</evidence>
<comment type="catalytic activity">
    <reaction evidence="1">
        <text>alpha,alpha-trehalose + H2O = alpha-D-glucose + beta-D-glucose</text>
        <dbReference type="Rhea" id="RHEA:32675"/>
        <dbReference type="ChEBI" id="CHEBI:15377"/>
        <dbReference type="ChEBI" id="CHEBI:15903"/>
        <dbReference type="ChEBI" id="CHEBI:16551"/>
        <dbReference type="ChEBI" id="CHEBI:17925"/>
        <dbReference type="EC" id="3.2.1.28"/>
    </reaction>
</comment>
<dbReference type="Proteomes" id="UP000053660">
    <property type="component" value="Unassembled WGS sequence"/>
</dbReference>
<dbReference type="InterPro" id="IPR008928">
    <property type="entry name" value="6-hairpin_glycosidase_sf"/>
</dbReference>
<comment type="similarity">
    <text evidence="2">Belongs to the glycosyl hydrolase 37 family.</text>
</comment>
<proteinExistence type="inferred from homology"/>
<dbReference type="OrthoDB" id="3542292at2759"/>
<dbReference type="AlphaFoldDB" id="A0A0B1RWL7"/>
<dbReference type="EMBL" id="KN610728">
    <property type="protein sequence ID" value="KHJ77473.1"/>
    <property type="molecule type" value="Genomic_DNA"/>
</dbReference>
<gene>
    <name evidence="7" type="ORF">OESDEN_22907</name>
</gene>
<dbReference type="GO" id="GO:0005993">
    <property type="term" value="P:trehalose catabolic process"/>
    <property type="evidence" value="ECO:0007669"/>
    <property type="project" value="TreeGrafter"/>
</dbReference>
<sequence length="195" mass="23343">CVPEQWIEKPKEFDVIKDKSLRSFAYKFNEFWKLLCRRVIDDVGKDERAHCFTLLPIQPKEIIIPGGRFRENHCWDNYWITRGLRISGLSKMSINLRKACTFLLRQHHFSPVANRIYYMGRTHPPMFAPMVYEEYLATLANKSQLGTLEKSTIRQFAKEIETDLKFWNEYRSVDLSQNNWRAKLYQYRSNLTVPR</sequence>
<evidence type="ECO:0000313" key="7">
    <source>
        <dbReference type="EMBL" id="KHJ77473.1"/>
    </source>
</evidence>
<name>A0A0B1RWL7_OESDE</name>
<dbReference type="PANTHER" id="PTHR23403">
    <property type="entry name" value="TREHALASE"/>
    <property type="match status" value="1"/>
</dbReference>
<dbReference type="SUPFAM" id="SSF48208">
    <property type="entry name" value="Six-hairpin glycosidases"/>
    <property type="match status" value="1"/>
</dbReference>
<protein>
    <recommendedName>
        <fullName evidence="4">Trehalase</fullName>
        <ecNumber evidence="3">3.2.1.28</ecNumber>
    </recommendedName>
    <alternativeName>
        <fullName evidence="5">Alpha,alpha-trehalase</fullName>
    </alternativeName>
    <alternativeName>
        <fullName evidence="6">Alpha,alpha-trehalose glucohydrolase</fullName>
    </alternativeName>
</protein>
<evidence type="ECO:0000313" key="8">
    <source>
        <dbReference type="Proteomes" id="UP000053660"/>
    </source>
</evidence>
<dbReference type="GO" id="GO:0004555">
    <property type="term" value="F:alpha,alpha-trehalase activity"/>
    <property type="evidence" value="ECO:0007669"/>
    <property type="project" value="UniProtKB-EC"/>
</dbReference>
<organism evidence="7 8">
    <name type="scientific">Oesophagostomum dentatum</name>
    <name type="common">Nodular worm</name>
    <dbReference type="NCBI Taxonomy" id="61180"/>
    <lineage>
        <taxon>Eukaryota</taxon>
        <taxon>Metazoa</taxon>
        <taxon>Ecdysozoa</taxon>
        <taxon>Nematoda</taxon>
        <taxon>Chromadorea</taxon>
        <taxon>Rhabditida</taxon>
        <taxon>Rhabditina</taxon>
        <taxon>Rhabditomorpha</taxon>
        <taxon>Strongyloidea</taxon>
        <taxon>Strongylidae</taxon>
        <taxon>Oesophagostomum</taxon>
    </lineage>
</organism>
<keyword evidence="8" id="KW-1185">Reference proteome</keyword>
<dbReference type="Gene3D" id="1.50.10.10">
    <property type="match status" value="1"/>
</dbReference>
<feature type="non-terminal residue" evidence="7">
    <location>
        <position position="1"/>
    </location>
</feature>
<dbReference type="PANTHER" id="PTHR23403:SF1">
    <property type="entry name" value="TREHALASE"/>
    <property type="match status" value="1"/>
</dbReference>
<evidence type="ECO:0000256" key="4">
    <source>
        <dbReference type="ARBA" id="ARBA00019905"/>
    </source>
</evidence>
<dbReference type="InterPro" id="IPR012341">
    <property type="entry name" value="6hp_glycosidase-like_sf"/>
</dbReference>
<evidence type="ECO:0000256" key="5">
    <source>
        <dbReference type="ARBA" id="ARBA00030473"/>
    </source>
</evidence>
<evidence type="ECO:0000256" key="2">
    <source>
        <dbReference type="ARBA" id="ARBA00005615"/>
    </source>
</evidence>
<reference evidence="7 8" key="1">
    <citation type="submission" date="2014-03" db="EMBL/GenBank/DDBJ databases">
        <title>Draft genome of the hookworm Oesophagostomum dentatum.</title>
        <authorList>
            <person name="Mitreva M."/>
        </authorList>
    </citation>
    <scope>NUCLEOTIDE SEQUENCE [LARGE SCALE GENOMIC DNA]</scope>
    <source>
        <strain evidence="7 8">OD-Hann</strain>
    </source>
</reference>
<accession>A0A0B1RWL7</accession>
<dbReference type="InterPro" id="IPR001661">
    <property type="entry name" value="Glyco_hydro_37"/>
</dbReference>
<dbReference type="EC" id="3.2.1.28" evidence="3"/>